<dbReference type="Pfam" id="PF13489">
    <property type="entry name" value="Methyltransf_23"/>
    <property type="match status" value="1"/>
</dbReference>
<accession>W9H624</accession>
<protein>
    <recommendedName>
        <fullName evidence="3">Methyltransferase domain-containing protein</fullName>
    </recommendedName>
</protein>
<dbReference type="Proteomes" id="UP000019486">
    <property type="component" value="Unassembled WGS sequence"/>
</dbReference>
<evidence type="ECO:0000313" key="1">
    <source>
        <dbReference type="EMBL" id="EWY41514.1"/>
    </source>
</evidence>
<evidence type="ECO:0008006" key="3">
    <source>
        <dbReference type="Google" id="ProtNLM"/>
    </source>
</evidence>
<comment type="caution">
    <text evidence="1">The sequence shown here is derived from an EMBL/GenBank/DDBJ whole genome shotgun (WGS) entry which is preliminary data.</text>
</comment>
<sequence length="239" mass="26910">MTYAELTYHSHNRLKRLVQRHRYQAMLRLVSDGSDVSVLDYGCGDGFFLRLLQSLGIAPDRLIGYEPFGSMAAQFETGPDRPNLIGDTEGLDRLAVDGTTPRRFSHIFCMEVLEHLDDADLAVALDRITELAGADTRIIVAVPVELGLAGAVKCLFRWMAGSESVSTRTIRSVLRGRAPPRLVSETPEGRYIYSHIGFDHRRLGEELARRFRVEERFGVPFRHLPLALNNEAAFICRPR</sequence>
<dbReference type="Gene3D" id="3.40.50.150">
    <property type="entry name" value="Vaccinia Virus protein VP39"/>
    <property type="match status" value="1"/>
</dbReference>
<dbReference type="STRING" id="1385369.N825_27865"/>
<proteinExistence type="predicted"/>
<gene>
    <name evidence="1" type="ORF">N825_27865</name>
</gene>
<evidence type="ECO:0000313" key="2">
    <source>
        <dbReference type="Proteomes" id="UP000019486"/>
    </source>
</evidence>
<organism evidence="1 2">
    <name type="scientific">Skermanella stibiiresistens SB22</name>
    <dbReference type="NCBI Taxonomy" id="1385369"/>
    <lineage>
        <taxon>Bacteria</taxon>
        <taxon>Pseudomonadati</taxon>
        <taxon>Pseudomonadota</taxon>
        <taxon>Alphaproteobacteria</taxon>
        <taxon>Rhodospirillales</taxon>
        <taxon>Azospirillaceae</taxon>
        <taxon>Skermanella</taxon>
    </lineage>
</organism>
<dbReference type="InterPro" id="IPR029063">
    <property type="entry name" value="SAM-dependent_MTases_sf"/>
</dbReference>
<dbReference type="OrthoDB" id="9815644at2"/>
<dbReference type="SUPFAM" id="SSF53335">
    <property type="entry name" value="S-adenosyl-L-methionine-dependent methyltransferases"/>
    <property type="match status" value="1"/>
</dbReference>
<dbReference type="RefSeq" id="WP_157619043.1">
    <property type="nucleotide sequence ID" value="NZ_AVFL01000004.1"/>
</dbReference>
<dbReference type="AlphaFoldDB" id="W9H624"/>
<name>W9H624_9PROT</name>
<keyword evidence="2" id="KW-1185">Reference proteome</keyword>
<reference evidence="1 2" key="1">
    <citation type="submission" date="2013-08" db="EMBL/GenBank/DDBJ databases">
        <title>The genome sequence of Skermanella stibiiresistens.</title>
        <authorList>
            <person name="Zhu W."/>
            <person name="Wang G."/>
        </authorList>
    </citation>
    <scope>NUCLEOTIDE SEQUENCE [LARGE SCALE GENOMIC DNA]</scope>
    <source>
        <strain evidence="1 2">SB22</strain>
    </source>
</reference>
<dbReference type="EMBL" id="AVFL01000004">
    <property type="protein sequence ID" value="EWY41514.1"/>
    <property type="molecule type" value="Genomic_DNA"/>
</dbReference>